<dbReference type="EMBL" id="WQMT02000010">
    <property type="protein sequence ID" value="KAG9218286.1"/>
    <property type="molecule type" value="Genomic_DNA"/>
</dbReference>
<evidence type="ECO:0000313" key="2">
    <source>
        <dbReference type="Proteomes" id="UP000824881"/>
    </source>
</evidence>
<organism evidence="1 2">
    <name type="scientific">Pleurotus cornucopiae</name>
    <name type="common">Cornucopia mushroom</name>
    <dbReference type="NCBI Taxonomy" id="5321"/>
    <lineage>
        <taxon>Eukaryota</taxon>
        <taxon>Fungi</taxon>
        <taxon>Dikarya</taxon>
        <taxon>Basidiomycota</taxon>
        <taxon>Agaricomycotina</taxon>
        <taxon>Agaricomycetes</taxon>
        <taxon>Agaricomycetidae</taxon>
        <taxon>Agaricales</taxon>
        <taxon>Pleurotineae</taxon>
        <taxon>Pleurotaceae</taxon>
        <taxon>Pleurotus</taxon>
    </lineage>
</organism>
<gene>
    <name evidence="1" type="ORF">CCMSSC00406_0009902</name>
</gene>
<keyword evidence="2" id="KW-1185">Reference proteome</keyword>
<reference evidence="1 2" key="1">
    <citation type="journal article" date="2021" name="Appl. Environ. Microbiol.">
        <title>Genetic linkage and physical mapping for an oyster mushroom Pleurotus cornucopiae and QTL analysis for the trait cap color.</title>
        <authorList>
            <person name="Zhang Y."/>
            <person name="Gao W."/>
            <person name="Sonnenberg A."/>
            <person name="Chen Q."/>
            <person name="Zhang J."/>
            <person name="Huang C."/>
        </authorList>
    </citation>
    <scope>NUCLEOTIDE SEQUENCE [LARGE SCALE GENOMIC DNA]</scope>
    <source>
        <strain evidence="1">CCMSSC00406</strain>
    </source>
</reference>
<protein>
    <submittedName>
        <fullName evidence="1">Uncharacterized protein</fullName>
    </submittedName>
</protein>
<comment type="caution">
    <text evidence="1">The sequence shown here is derived from an EMBL/GenBank/DDBJ whole genome shotgun (WGS) entry which is preliminary data.</text>
</comment>
<evidence type="ECO:0000313" key="1">
    <source>
        <dbReference type="EMBL" id="KAG9218286.1"/>
    </source>
</evidence>
<proteinExistence type="predicted"/>
<accession>A0ACB7IMS4</accession>
<sequence length="524" mass="58880">MRRTTTTRVTRTSSRLANENANAGTNAVVTRSKAQATSKPSTSTNAAAGKSRATAPTAASKARVVKKENAPQPAVKRKREALTEVPKKIEGGKGKGKAVDDATTKPTTKVPTRQPLSTVGGSAIPVRRVTRSSVKVAQQVITEEPKPSTSVVDRPRSPVFTRPKPPSKLPPVVEVDDVEDDPEIQRAHKKLHTSPPEMLDNSTIEVEDVANLLSAPSQPQLWDDLDEEDHDDPAMVSEYVNDIFAYLKEVELTTLPNPNYMDMQPELDHVKRGILVDWIIQVHKHFKLLPETLFLCINLMDRFLSVRPVSAPKFQLVGLSAFYVACKFEEMMSPTVEEMVYLSGGQYTTDELFRAERFMLKTLNWNLSYPSPMNFLRRISKADDLNIETRTVGKYLMEIACVDWVLIATPPSLLAAAAMWLGRLVLGREEWTHNLIHYSSYSEEEVIPIANMMINYVLSEPPHVNLYAKYAAKRYMKVSVYVRQWALNHWSEGDEINLTDDLSMLKIEARELRLKAEEEAENPV</sequence>
<name>A0ACB7IMS4_PLECO</name>
<dbReference type="Proteomes" id="UP000824881">
    <property type="component" value="Unassembled WGS sequence"/>
</dbReference>